<feature type="domain" description="CUB" evidence="4">
    <location>
        <begin position="592"/>
        <end position="672"/>
    </location>
</feature>
<evidence type="ECO:0000256" key="1">
    <source>
        <dbReference type="ARBA" id="ARBA00023157"/>
    </source>
</evidence>
<reference evidence="6" key="1">
    <citation type="submission" date="2020-03" db="EMBL/GenBank/DDBJ databases">
        <authorList>
            <person name="Chebbi M.A."/>
            <person name="Drezen J.M."/>
        </authorList>
    </citation>
    <scope>NUCLEOTIDE SEQUENCE</scope>
    <source>
        <tissue evidence="6">Whole body</tissue>
    </source>
</reference>
<evidence type="ECO:0008006" key="8">
    <source>
        <dbReference type="Google" id="ProtNLM"/>
    </source>
</evidence>
<feature type="domain" description="CUB" evidence="4">
    <location>
        <begin position="482"/>
        <end position="591"/>
    </location>
</feature>
<feature type="binding site" evidence="3">
    <location>
        <position position="111"/>
    </location>
    <ligand>
        <name>Zn(2+)</name>
        <dbReference type="ChEBI" id="CHEBI:29105"/>
        <note>catalytic</note>
    </ligand>
</feature>
<dbReference type="PANTHER" id="PTHR10127:SF861">
    <property type="entry name" value="DORSAL-VENTRAL PATTERNING PROTEIN TOLLOID-RELATED"/>
    <property type="match status" value="1"/>
</dbReference>
<feature type="active site" evidence="3">
    <location>
        <position position="108"/>
    </location>
</feature>
<organism evidence="6 7">
    <name type="scientific">Cotesia typhae</name>
    <dbReference type="NCBI Taxonomy" id="2053667"/>
    <lineage>
        <taxon>Eukaryota</taxon>
        <taxon>Metazoa</taxon>
        <taxon>Ecdysozoa</taxon>
        <taxon>Arthropoda</taxon>
        <taxon>Hexapoda</taxon>
        <taxon>Insecta</taxon>
        <taxon>Pterygota</taxon>
        <taxon>Neoptera</taxon>
        <taxon>Endopterygota</taxon>
        <taxon>Hymenoptera</taxon>
        <taxon>Apocrita</taxon>
        <taxon>Ichneumonoidea</taxon>
        <taxon>Braconidae</taxon>
        <taxon>Microgastrinae</taxon>
        <taxon>Cotesia</taxon>
    </lineage>
</organism>
<feature type="binding site" evidence="3">
    <location>
        <position position="117"/>
    </location>
    <ligand>
        <name>Zn(2+)</name>
        <dbReference type="ChEBI" id="CHEBI:29105"/>
        <note>catalytic</note>
    </ligand>
</feature>
<feature type="domain" description="Peptidase M12A" evidence="5">
    <location>
        <begin position="279"/>
        <end position="480"/>
    </location>
</feature>
<dbReference type="GO" id="GO:0006508">
    <property type="term" value="P:proteolysis"/>
    <property type="evidence" value="ECO:0007669"/>
    <property type="project" value="UniProtKB-KW"/>
</dbReference>
<feature type="domain" description="CUB" evidence="4">
    <location>
        <begin position="794"/>
        <end position="867"/>
    </location>
</feature>
<feature type="disulfide bond" evidence="3">
    <location>
        <begin position="345"/>
        <end position="346"/>
    </location>
</feature>
<keyword evidence="3" id="KW-0862">Zinc</keyword>
<proteinExistence type="predicted"/>
<dbReference type="Pfam" id="PF01400">
    <property type="entry name" value="Astacin"/>
    <property type="match status" value="3"/>
</dbReference>
<evidence type="ECO:0000313" key="7">
    <source>
        <dbReference type="Proteomes" id="UP000729913"/>
    </source>
</evidence>
<dbReference type="InterPro" id="IPR001506">
    <property type="entry name" value="Peptidase_M12A"/>
</dbReference>
<evidence type="ECO:0000256" key="2">
    <source>
        <dbReference type="PROSITE-ProRule" id="PRU00059"/>
    </source>
</evidence>
<evidence type="ECO:0000256" key="3">
    <source>
        <dbReference type="PROSITE-ProRule" id="PRU01211"/>
    </source>
</evidence>
<sequence>MKIVGNKVKKSVAIKDKNQLWEFGIIPYKIENIFNESQRKTIKLGMKIWEESTCIEFVEKNPQVHHDYVAITKLDCGCCYMANDPRNKGRSKISLNDGCDEISIFLHELGHVLGLHHEHEHPDRDQPYDYWSIMHYPEDVFARSKYVKTIVPIQYINGTKPRIGNQVRLSDGDISAVNKLYKCSGRYCGNYTNLLLINEDMTVKYVRTQIPNTIISNDPITLQSPNFPSNYHFFLLFISDNAYESVGFSATITTSRDNETHQTESLELNDKFNRSKKSVVLKDTEFLWDDGIIPYEFEDVYTGPQRRLILQAMRHWEEASCITFVKRNEKLHRSYLFFTKINCRCCSVIGRVNNGKGIISIDDDCGQFGTILHELGHAIGFFHEHEHPDRDLYVKINFENIKDDDNYLFTKLDLESVSTLDQPYNYDSIMHYSSFSSSKGSGKKTIVPLRKINGTNPDIGQRIKLSEGDISAANLLYKCSKCSKTFSSPSGILIQNNSMTTYNNCRWTIRAAAGEQIKLDIKSLDIYNSTDCINEFLEIKSDYQENGIVIGLHCGRLDAVRIIGSNWLTVTFAGIKSKESSLGFSIQYQSLCGGYIQLKSNETYYLESPNYPDNYKPYKQCEWYITAPYKHYLLIKFDYFELEDSKMCKNDFLEAREGRNENAPLIGTYCGRKENFKIASLMRKVKRGRSIISISEKCGKFGTILHELGHAIGFFHEHLHPDRDNYIKVNFDNIEDGDKTLFEKLNSAGVDILNQPYNYDSIMHYSTFSSSKFSGKQTIVPLQKINGKIPKIECGKRFFKSKGAFGLPSNSNTPYNNCEWTIRAAEGERINLEIIPLPQNNTKSSEKIVNYLEITNGYLPTDPIFGS</sequence>
<dbReference type="GO" id="GO:0004222">
    <property type="term" value="F:metalloendopeptidase activity"/>
    <property type="evidence" value="ECO:0007669"/>
    <property type="project" value="UniProtKB-UniRule"/>
</dbReference>
<dbReference type="AlphaFoldDB" id="A0A8J5R862"/>
<feature type="domain" description="Peptidase M12A" evidence="5">
    <location>
        <begin position="12"/>
        <end position="184"/>
    </location>
</feature>
<evidence type="ECO:0000313" key="6">
    <source>
        <dbReference type="EMBL" id="KAG8041033.1"/>
    </source>
</evidence>
<dbReference type="OrthoDB" id="7694278at2759"/>
<keyword evidence="3" id="KW-0479">Metal-binding</keyword>
<dbReference type="SMART" id="SM00235">
    <property type="entry name" value="ZnMc"/>
    <property type="match status" value="3"/>
</dbReference>
<name>A0A8J5R862_9HYME</name>
<keyword evidence="1 3" id="KW-1015">Disulfide bond</keyword>
<dbReference type="Pfam" id="PF00431">
    <property type="entry name" value="CUB"/>
    <property type="match status" value="2"/>
</dbReference>
<feature type="disulfide bond" evidence="3">
    <location>
        <begin position="343"/>
        <end position="365"/>
    </location>
</feature>
<evidence type="ECO:0000259" key="5">
    <source>
        <dbReference type="PROSITE" id="PS51864"/>
    </source>
</evidence>
<dbReference type="PROSITE" id="PS51864">
    <property type="entry name" value="ASTACIN"/>
    <property type="match status" value="3"/>
</dbReference>
<reference evidence="6" key="2">
    <citation type="submission" date="2021-04" db="EMBL/GenBank/DDBJ databases">
        <title>Genome-wide patterns of bracovirus chromosomal integration into multiple host tissues during parasitism.</title>
        <authorList>
            <person name="Chebbi M.A.C."/>
        </authorList>
    </citation>
    <scope>NUCLEOTIDE SEQUENCE</scope>
    <source>
        <tissue evidence="6">Whole body</tissue>
    </source>
</reference>
<feature type="binding site" evidence="3">
    <location>
        <position position="710"/>
    </location>
    <ligand>
        <name>Zn(2+)</name>
        <dbReference type="ChEBI" id="CHEBI:29105"/>
        <note>catalytic</note>
    </ligand>
</feature>
<feature type="binding site" evidence="3">
    <location>
        <position position="383"/>
    </location>
    <ligand>
        <name>Zn(2+)</name>
        <dbReference type="ChEBI" id="CHEBI:29105"/>
        <note>catalytic</note>
    </ligand>
</feature>
<keyword evidence="3" id="KW-0378">Hydrolase</keyword>
<dbReference type="InterPro" id="IPR006026">
    <property type="entry name" value="Peptidase_Metallo"/>
</dbReference>
<feature type="domain" description="Peptidase M12A" evidence="5">
    <location>
        <begin position="684"/>
        <end position="819"/>
    </location>
</feature>
<comment type="cofactor">
    <cofactor evidence="3">
        <name>Zn(2+)</name>
        <dbReference type="ChEBI" id="CHEBI:29105"/>
    </cofactor>
    <text evidence="3">Binds 1 zinc ion per subunit.</text>
</comment>
<protein>
    <recommendedName>
        <fullName evidence="8">Metalloendopeptidase</fullName>
    </recommendedName>
</protein>
<feature type="binding site" evidence="3">
    <location>
        <position position="107"/>
    </location>
    <ligand>
        <name>Zn(2+)</name>
        <dbReference type="ChEBI" id="CHEBI:29105"/>
        <note>catalytic</note>
    </ligand>
</feature>
<dbReference type="PANTHER" id="PTHR10127">
    <property type="entry name" value="DISCOIDIN, CUB, EGF, LAMININ , AND ZINC METALLOPROTEASE DOMAIN CONTAINING"/>
    <property type="match status" value="1"/>
</dbReference>
<dbReference type="CDD" id="cd00041">
    <property type="entry name" value="CUB"/>
    <property type="match status" value="2"/>
</dbReference>
<feature type="binding site" evidence="3">
    <location>
        <position position="706"/>
    </location>
    <ligand>
        <name>Zn(2+)</name>
        <dbReference type="ChEBI" id="CHEBI:29105"/>
        <note>catalytic</note>
    </ligand>
</feature>
<gene>
    <name evidence="6" type="ORF">G9C98_002021</name>
</gene>
<dbReference type="FunFam" id="2.60.120.290:FF:000005">
    <property type="entry name" value="Procollagen C-endopeptidase enhancer 1"/>
    <property type="match status" value="1"/>
</dbReference>
<comment type="caution">
    <text evidence="6">The sequence shown here is derived from an EMBL/GenBank/DDBJ whole genome shotgun (WGS) entry which is preliminary data.</text>
</comment>
<dbReference type="PROSITE" id="PS01180">
    <property type="entry name" value="CUB"/>
    <property type="match status" value="3"/>
</dbReference>
<keyword evidence="3" id="KW-0482">Metalloprotease</keyword>
<dbReference type="Proteomes" id="UP000729913">
    <property type="component" value="Unassembled WGS sequence"/>
</dbReference>
<keyword evidence="7" id="KW-1185">Reference proteome</keyword>
<feature type="binding site" evidence="3">
    <location>
        <position position="377"/>
    </location>
    <ligand>
        <name>Zn(2+)</name>
        <dbReference type="ChEBI" id="CHEBI:29105"/>
        <note>catalytic</note>
    </ligand>
</feature>
<comment type="caution">
    <text evidence="2">Lacks conserved residue(s) required for the propagation of feature annotation.</text>
</comment>
<feature type="binding site" evidence="3">
    <location>
        <position position="373"/>
    </location>
    <ligand>
        <name>Zn(2+)</name>
        <dbReference type="ChEBI" id="CHEBI:29105"/>
        <note>catalytic</note>
    </ligand>
</feature>
<feature type="disulfide bond" evidence="3">
    <location>
        <begin position="78"/>
        <end position="79"/>
    </location>
</feature>
<feature type="active site" evidence="3">
    <location>
        <position position="374"/>
    </location>
</feature>
<dbReference type="InterPro" id="IPR000859">
    <property type="entry name" value="CUB_dom"/>
</dbReference>
<evidence type="ECO:0000259" key="4">
    <source>
        <dbReference type="PROSITE" id="PS01180"/>
    </source>
</evidence>
<feature type="binding site" evidence="3">
    <location>
        <position position="716"/>
    </location>
    <ligand>
        <name>Zn(2+)</name>
        <dbReference type="ChEBI" id="CHEBI:29105"/>
        <note>catalytic</note>
    </ligand>
</feature>
<dbReference type="SMART" id="SM00042">
    <property type="entry name" value="CUB"/>
    <property type="match status" value="2"/>
</dbReference>
<feature type="active site" evidence="3">
    <location>
        <position position="707"/>
    </location>
</feature>
<dbReference type="EMBL" id="JAAOIC020000019">
    <property type="protein sequence ID" value="KAG8041033.1"/>
    <property type="molecule type" value="Genomic_DNA"/>
</dbReference>
<accession>A0A8J5R862</accession>
<keyword evidence="3" id="KW-0645">Protease</keyword>
<dbReference type="GO" id="GO:0008270">
    <property type="term" value="F:zinc ion binding"/>
    <property type="evidence" value="ECO:0007669"/>
    <property type="project" value="UniProtKB-UniRule"/>
</dbReference>